<dbReference type="PROSITE" id="PS00134">
    <property type="entry name" value="TRYPSIN_HIS"/>
    <property type="match status" value="1"/>
</dbReference>
<dbReference type="InterPro" id="IPR043504">
    <property type="entry name" value="Peptidase_S1_PA_chymotrypsin"/>
</dbReference>
<dbReference type="InterPro" id="IPR001314">
    <property type="entry name" value="Peptidase_S1A"/>
</dbReference>
<reference evidence="6" key="1">
    <citation type="submission" date="2025-08" db="UniProtKB">
        <authorList>
            <consortium name="RefSeq"/>
        </authorList>
    </citation>
    <scope>IDENTIFICATION</scope>
</reference>
<dbReference type="Gene3D" id="2.40.10.10">
    <property type="entry name" value="Trypsin-like serine proteases"/>
    <property type="match status" value="1"/>
</dbReference>
<gene>
    <name evidence="6" type="primary">LOC112057755</name>
</gene>
<dbReference type="InterPro" id="IPR033116">
    <property type="entry name" value="TRYPSIN_SER"/>
</dbReference>
<evidence type="ECO:0000313" key="6">
    <source>
        <dbReference type="RefSeq" id="XP_023954062.2"/>
    </source>
</evidence>
<proteinExistence type="predicted"/>
<dbReference type="PRINTS" id="PR00722">
    <property type="entry name" value="CHYMOTRYPSIN"/>
</dbReference>
<accession>A0A6J1P895</accession>
<dbReference type="SMART" id="SM00020">
    <property type="entry name" value="Tryp_SPc"/>
    <property type="match status" value="1"/>
</dbReference>
<keyword evidence="2" id="KW-0645">Protease</keyword>
<feature type="signal peptide" evidence="3">
    <location>
        <begin position="1"/>
        <end position="18"/>
    </location>
</feature>
<protein>
    <submittedName>
        <fullName evidence="6">Trypsin-7-like isoform X1</fullName>
    </submittedName>
</protein>
<keyword evidence="2" id="KW-0378">Hydrolase</keyword>
<dbReference type="SUPFAM" id="SSF50494">
    <property type="entry name" value="Trypsin-like serine proteases"/>
    <property type="match status" value="1"/>
</dbReference>
<evidence type="ECO:0000256" key="3">
    <source>
        <dbReference type="SAM" id="SignalP"/>
    </source>
</evidence>
<dbReference type="RefSeq" id="XP_023954062.2">
    <property type="nucleotide sequence ID" value="XM_024098294.2"/>
</dbReference>
<dbReference type="Pfam" id="PF00089">
    <property type="entry name" value="Trypsin"/>
    <property type="match status" value="1"/>
</dbReference>
<keyword evidence="2" id="KW-0720">Serine protease</keyword>
<name>A0A6J1P895_BICAN</name>
<organism evidence="5 6">
    <name type="scientific">Bicyclus anynana</name>
    <name type="common">Squinting bush brown butterfly</name>
    <dbReference type="NCBI Taxonomy" id="110368"/>
    <lineage>
        <taxon>Eukaryota</taxon>
        <taxon>Metazoa</taxon>
        <taxon>Ecdysozoa</taxon>
        <taxon>Arthropoda</taxon>
        <taxon>Hexapoda</taxon>
        <taxon>Insecta</taxon>
        <taxon>Pterygota</taxon>
        <taxon>Neoptera</taxon>
        <taxon>Endopterygota</taxon>
        <taxon>Lepidoptera</taxon>
        <taxon>Glossata</taxon>
        <taxon>Ditrysia</taxon>
        <taxon>Papilionoidea</taxon>
        <taxon>Nymphalidae</taxon>
        <taxon>Satyrinae</taxon>
        <taxon>Satyrini</taxon>
        <taxon>Mycalesina</taxon>
        <taxon>Bicyclus</taxon>
    </lineage>
</organism>
<dbReference type="OrthoDB" id="546450at2759"/>
<dbReference type="PROSITE" id="PS50240">
    <property type="entry name" value="TRYPSIN_DOM"/>
    <property type="match status" value="1"/>
</dbReference>
<feature type="chain" id="PRO_5045548852" evidence="3">
    <location>
        <begin position="19"/>
        <end position="309"/>
    </location>
</feature>
<dbReference type="PANTHER" id="PTHR24252">
    <property type="entry name" value="ACROSIN-RELATED"/>
    <property type="match status" value="1"/>
</dbReference>
<dbReference type="PROSITE" id="PS00135">
    <property type="entry name" value="TRYPSIN_SER"/>
    <property type="match status" value="1"/>
</dbReference>
<evidence type="ECO:0000313" key="5">
    <source>
        <dbReference type="Proteomes" id="UP001652582"/>
    </source>
</evidence>
<dbReference type="InterPro" id="IPR009003">
    <property type="entry name" value="Peptidase_S1_PA"/>
</dbReference>
<dbReference type="Proteomes" id="UP001652582">
    <property type="component" value="Chromosome 10"/>
</dbReference>
<sequence length="309" mass="34718">MWRCFLFLVFLVHTFSSAQVESERDKRGVFTKNYFGGVWGNRPPLMEYRQPAPKCSCKCGERNEESRIVDGVEAGINEFPWMAKLTYFKRFYCGGMVIADRYVLTAAHCVKGFMWFMIKVTFGEHNRCNATVRPETRFVVRVIAQNFTLPNFDNDIALLRLNEKIPLSGSIKPICLPKSNQNLYVGAKAVASGWGTLTEEGKVSCTLQEVEVPVLSNQVCRNTKYSASMITDNMLCAGYPQTGGKDSCQGDSGGPLITERKSDKRYELIGVVSWGNGCARPGYPGVYTRVTNYLNWIRANTQDACYCSN</sequence>
<evidence type="ECO:0000256" key="2">
    <source>
        <dbReference type="RuleBase" id="RU363034"/>
    </source>
</evidence>
<keyword evidence="1" id="KW-1015">Disulfide bond</keyword>
<dbReference type="CDD" id="cd00190">
    <property type="entry name" value="Tryp_SPc"/>
    <property type="match status" value="1"/>
</dbReference>
<keyword evidence="5" id="KW-1185">Reference proteome</keyword>
<dbReference type="GO" id="GO:0004252">
    <property type="term" value="F:serine-type endopeptidase activity"/>
    <property type="evidence" value="ECO:0007669"/>
    <property type="project" value="InterPro"/>
</dbReference>
<dbReference type="InterPro" id="IPR018114">
    <property type="entry name" value="TRYPSIN_HIS"/>
</dbReference>
<dbReference type="GO" id="GO:0006508">
    <property type="term" value="P:proteolysis"/>
    <property type="evidence" value="ECO:0007669"/>
    <property type="project" value="UniProtKB-KW"/>
</dbReference>
<dbReference type="InterPro" id="IPR001254">
    <property type="entry name" value="Trypsin_dom"/>
</dbReference>
<dbReference type="AlphaFoldDB" id="A0A6J1P895"/>
<evidence type="ECO:0000256" key="1">
    <source>
        <dbReference type="ARBA" id="ARBA00023157"/>
    </source>
</evidence>
<evidence type="ECO:0000259" key="4">
    <source>
        <dbReference type="PROSITE" id="PS50240"/>
    </source>
</evidence>
<keyword evidence="3" id="KW-0732">Signal</keyword>
<dbReference type="PANTHER" id="PTHR24252:SF7">
    <property type="entry name" value="HYALIN"/>
    <property type="match status" value="1"/>
</dbReference>
<dbReference type="KEGG" id="bany:112057755"/>
<dbReference type="GeneID" id="112057755"/>
<feature type="domain" description="Peptidase S1" evidence="4">
    <location>
        <begin position="68"/>
        <end position="302"/>
    </location>
</feature>